<feature type="domain" description="Histidine kinase" evidence="3">
    <location>
        <begin position="1"/>
        <end position="83"/>
    </location>
</feature>
<gene>
    <name evidence="4" type="ORF">GCM10023337_07170</name>
</gene>
<evidence type="ECO:0000259" key="3">
    <source>
        <dbReference type="PROSITE" id="PS50109"/>
    </source>
</evidence>
<comment type="catalytic activity">
    <reaction evidence="1">
        <text>ATP + protein L-histidine = ADP + protein N-phospho-L-histidine.</text>
        <dbReference type="EC" id="2.7.13.3"/>
    </reaction>
</comment>
<dbReference type="InterPro" id="IPR003594">
    <property type="entry name" value="HATPase_dom"/>
</dbReference>
<dbReference type="InterPro" id="IPR036890">
    <property type="entry name" value="HATPase_C_sf"/>
</dbReference>
<dbReference type="EC" id="2.7.13.3" evidence="2"/>
<reference evidence="5" key="1">
    <citation type="journal article" date="2019" name="Int. J. Syst. Evol. Microbiol.">
        <title>The Global Catalogue of Microorganisms (GCM) 10K type strain sequencing project: providing services to taxonomists for standard genome sequencing and annotation.</title>
        <authorList>
            <consortium name="The Broad Institute Genomics Platform"/>
            <consortium name="The Broad Institute Genome Sequencing Center for Infectious Disease"/>
            <person name="Wu L."/>
            <person name="Ma J."/>
        </authorList>
    </citation>
    <scope>NUCLEOTIDE SEQUENCE [LARGE SCALE GENOMIC DNA]</scope>
    <source>
        <strain evidence="5">JCM 18423</strain>
    </source>
</reference>
<dbReference type="Proteomes" id="UP001500227">
    <property type="component" value="Unassembled WGS sequence"/>
</dbReference>
<dbReference type="RefSeq" id="WP_002328886.1">
    <property type="nucleotide sequence ID" value="NZ_BAABKD010000003.1"/>
</dbReference>
<dbReference type="SUPFAM" id="SSF55874">
    <property type="entry name" value="ATPase domain of HSP90 chaperone/DNA topoisomerase II/histidine kinase"/>
    <property type="match status" value="1"/>
</dbReference>
<dbReference type="Gene3D" id="3.30.565.10">
    <property type="entry name" value="Histidine kinase-like ATPase, C-terminal domain"/>
    <property type="match status" value="1"/>
</dbReference>
<dbReference type="InterPro" id="IPR004358">
    <property type="entry name" value="Sig_transdc_His_kin-like_C"/>
</dbReference>
<evidence type="ECO:0000256" key="2">
    <source>
        <dbReference type="ARBA" id="ARBA00012438"/>
    </source>
</evidence>
<sequence>MYILKQICISQLHDRTVEIRIEDNGVGFSETLVQSFAEKTSSERSGLGLIIAKKFIEANGGNFSVSSRPNEGTTLSIRLQVAQC</sequence>
<evidence type="ECO:0000313" key="4">
    <source>
        <dbReference type="EMBL" id="GAA5087031.1"/>
    </source>
</evidence>
<name>A0ABP9LWQ6_9BURK</name>
<accession>A0ABP9LWQ6</accession>
<evidence type="ECO:0000256" key="1">
    <source>
        <dbReference type="ARBA" id="ARBA00000085"/>
    </source>
</evidence>
<comment type="caution">
    <text evidence="4">The sequence shown here is derived from an EMBL/GenBank/DDBJ whole genome shotgun (WGS) entry which is preliminary data.</text>
</comment>
<keyword evidence="5" id="KW-1185">Reference proteome</keyword>
<protein>
    <recommendedName>
        <fullName evidence="2">histidine kinase</fullName>
        <ecNumber evidence="2">2.7.13.3</ecNumber>
    </recommendedName>
</protein>
<dbReference type="Pfam" id="PF02518">
    <property type="entry name" value="HATPase_c"/>
    <property type="match status" value="1"/>
</dbReference>
<organism evidence="4 5">
    <name type="scientific">Paenalcaligenes hermetiae</name>
    <dbReference type="NCBI Taxonomy" id="1157987"/>
    <lineage>
        <taxon>Bacteria</taxon>
        <taxon>Pseudomonadati</taxon>
        <taxon>Pseudomonadota</taxon>
        <taxon>Betaproteobacteria</taxon>
        <taxon>Burkholderiales</taxon>
        <taxon>Alcaligenaceae</taxon>
        <taxon>Paenalcaligenes</taxon>
    </lineage>
</organism>
<dbReference type="PROSITE" id="PS50109">
    <property type="entry name" value="HIS_KIN"/>
    <property type="match status" value="1"/>
</dbReference>
<dbReference type="InterPro" id="IPR005467">
    <property type="entry name" value="His_kinase_dom"/>
</dbReference>
<dbReference type="PRINTS" id="PR00344">
    <property type="entry name" value="BCTRLSENSOR"/>
</dbReference>
<evidence type="ECO:0000313" key="5">
    <source>
        <dbReference type="Proteomes" id="UP001500227"/>
    </source>
</evidence>
<proteinExistence type="predicted"/>
<dbReference type="EMBL" id="BAABKD010000003">
    <property type="protein sequence ID" value="GAA5087031.1"/>
    <property type="molecule type" value="Genomic_DNA"/>
</dbReference>